<protein>
    <submittedName>
        <fullName evidence="3">HDOD domain-containing protein</fullName>
    </submittedName>
</protein>
<dbReference type="NCBIfam" id="TIGR00277">
    <property type="entry name" value="HDIG"/>
    <property type="match status" value="1"/>
</dbReference>
<dbReference type="RefSeq" id="WP_265049000.1">
    <property type="nucleotide sequence ID" value="NZ_CP100390.1"/>
</dbReference>
<sequence>MSINHDQLIDMVDKIPTFQESVHRILALTTSPDCSAKDLVQVIEHDPILTIKVLKLVNSAYFGLSQEVTSVNHSVVYVGINTIKNVAISVATTGALPKTNKAGLNMNHFWSHSLAVGVIAKLLAENKGVKKNEQANYFVGGLLHDIGKVLFAHFIPTDYQHVLQKAEADGIPLHQAEKELLGFDHSEIGAMVAEKWQLPSELISSIRNHHLTEEKDQSSLSLAIYAANQAAHYLALMTQALLDENDTEKTLLKAAIIDNDLPQSVKDWLGWPLAEVSKWLSNLDEEIDKALAFIDLSDGE</sequence>
<dbReference type="InterPro" id="IPR003607">
    <property type="entry name" value="HD/PDEase_dom"/>
</dbReference>
<evidence type="ECO:0000259" key="2">
    <source>
        <dbReference type="PROSITE" id="PS51833"/>
    </source>
</evidence>
<dbReference type="InterPro" id="IPR052340">
    <property type="entry name" value="RNase_Y/CdgJ"/>
</dbReference>
<gene>
    <name evidence="3" type="ORF">NKI27_07230</name>
</gene>
<evidence type="ECO:0000259" key="1">
    <source>
        <dbReference type="PROSITE" id="PS51831"/>
    </source>
</evidence>
<proteinExistence type="predicted"/>
<dbReference type="PANTHER" id="PTHR33525">
    <property type="match status" value="1"/>
</dbReference>
<dbReference type="PANTHER" id="PTHR33525:SF3">
    <property type="entry name" value="RIBONUCLEASE Y"/>
    <property type="match status" value="1"/>
</dbReference>
<dbReference type="SUPFAM" id="SSF109604">
    <property type="entry name" value="HD-domain/PDEase-like"/>
    <property type="match status" value="1"/>
</dbReference>
<organism evidence="3 4">
    <name type="scientific">Alkalimarinus alittae</name>
    <dbReference type="NCBI Taxonomy" id="2961619"/>
    <lineage>
        <taxon>Bacteria</taxon>
        <taxon>Pseudomonadati</taxon>
        <taxon>Pseudomonadota</taxon>
        <taxon>Gammaproteobacteria</taxon>
        <taxon>Alteromonadales</taxon>
        <taxon>Alteromonadaceae</taxon>
        <taxon>Alkalimarinus</taxon>
    </lineage>
</organism>
<dbReference type="PROSITE" id="PS51831">
    <property type="entry name" value="HD"/>
    <property type="match status" value="1"/>
</dbReference>
<dbReference type="PROSITE" id="PS51833">
    <property type="entry name" value="HDOD"/>
    <property type="match status" value="1"/>
</dbReference>
<feature type="domain" description="HDOD" evidence="2">
    <location>
        <begin position="15"/>
        <end position="212"/>
    </location>
</feature>
<name>A0ABY6N5X4_9ALTE</name>
<dbReference type="CDD" id="cd00077">
    <property type="entry name" value="HDc"/>
    <property type="match status" value="1"/>
</dbReference>
<dbReference type="InterPro" id="IPR006674">
    <property type="entry name" value="HD_domain"/>
</dbReference>
<dbReference type="InterPro" id="IPR013976">
    <property type="entry name" value="HDOD"/>
</dbReference>
<dbReference type="Proteomes" id="UP001163739">
    <property type="component" value="Chromosome"/>
</dbReference>
<evidence type="ECO:0000313" key="3">
    <source>
        <dbReference type="EMBL" id="UZE97526.1"/>
    </source>
</evidence>
<dbReference type="InterPro" id="IPR006675">
    <property type="entry name" value="HDIG_dom"/>
</dbReference>
<accession>A0ABY6N5X4</accession>
<reference evidence="3" key="1">
    <citation type="submission" date="2022-06" db="EMBL/GenBank/DDBJ databases">
        <title>Alkalimarinus sp. nov., isolated from gut of a Alitta virens.</title>
        <authorList>
            <person name="Yang A.I."/>
            <person name="Shin N.-R."/>
        </authorList>
    </citation>
    <scope>NUCLEOTIDE SEQUENCE</scope>
    <source>
        <strain evidence="3">A2M4</strain>
    </source>
</reference>
<evidence type="ECO:0000313" key="4">
    <source>
        <dbReference type="Proteomes" id="UP001163739"/>
    </source>
</evidence>
<dbReference type="Pfam" id="PF08668">
    <property type="entry name" value="HDOD"/>
    <property type="match status" value="1"/>
</dbReference>
<feature type="domain" description="HD" evidence="1">
    <location>
        <begin position="109"/>
        <end position="233"/>
    </location>
</feature>
<keyword evidence="4" id="KW-1185">Reference proteome</keyword>
<dbReference type="EMBL" id="CP100390">
    <property type="protein sequence ID" value="UZE97526.1"/>
    <property type="molecule type" value="Genomic_DNA"/>
</dbReference>
<dbReference type="Gene3D" id="1.10.3210.10">
    <property type="entry name" value="Hypothetical protein af1432"/>
    <property type="match status" value="1"/>
</dbReference>